<sequence>MDIPFIDFIKNLPKLKQIEVLEQYEKDKKNIIIH</sequence>
<reference evidence="1 2" key="1">
    <citation type="submission" date="2016-10" db="EMBL/GenBank/DDBJ databases">
        <authorList>
            <person name="Varghese N."/>
            <person name="Submissions S."/>
        </authorList>
    </citation>
    <scope>NUCLEOTIDE SEQUENCE [LARGE SCALE GENOMIC DNA]</scope>
    <source>
        <strain evidence="1 2">CGMCC 1.6501</strain>
    </source>
</reference>
<dbReference type="EMBL" id="FOTB01000005">
    <property type="protein sequence ID" value="SFK90298.1"/>
    <property type="molecule type" value="Genomic_DNA"/>
</dbReference>
<gene>
    <name evidence="1" type="ORF">SAMN05216235_2424</name>
</gene>
<evidence type="ECO:0000313" key="2">
    <source>
        <dbReference type="Proteomes" id="UP000183090"/>
    </source>
</evidence>
<organism evidence="1 2">
    <name type="scientific">Salinicoccus halodurans</name>
    <dbReference type="NCBI Taxonomy" id="407035"/>
    <lineage>
        <taxon>Bacteria</taxon>
        <taxon>Bacillati</taxon>
        <taxon>Bacillota</taxon>
        <taxon>Bacilli</taxon>
        <taxon>Bacillales</taxon>
        <taxon>Staphylococcaceae</taxon>
        <taxon>Salinicoccus</taxon>
    </lineage>
</organism>
<dbReference type="AlphaFoldDB" id="A0AA94HHU4"/>
<evidence type="ECO:0000313" key="1">
    <source>
        <dbReference type="EMBL" id="SFK90298.1"/>
    </source>
</evidence>
<comment type="caution">
    <text evidence="1">The sequence shown here is derived from an EMBL/GenBank/DDBJ whole genome shotgun (WGS) entry which is preliminary data.</text>
</comment>
<dbReference type="Proteomes" id="UP000183090">
    <property type="component" value="Unassembled WGS sequence"/>
</dbReference>
<name>A0AA94HHU4_9STAP</name>
<accession>A0AA94HHU4</accession>
<protein>
    <submittedName>
        <fullName evidence="1">Uncharacterized protein</fullName>
    </submittedName>
</protein>
<proteinExistence type="predicted"/>